<keyword evidence="1" id="KW-0472">Membrane</keyword>
<evidence type="ECO:0000256" key="1">
    <source>
        <dbReference type="SAM" id="Phobius"/>
    </source>
</evidence>
<dbReference type="EMBL" id="KZ679136">
    <property type="protein sequence ID" value="PTB74182.1"/>
    <property type="molecule type" value="Genomic_DNA"/>
</dbReference>
<organism evidence="2 3">
    <name type="scientific">Trichoderma longibrachiatum ATCC 18648</name>
    <dbReference type="NCBI Taxonomy" id="983965"/>
    <lineage>
        <taxon>Eukaryota</taxon>
        <taxon>Fungi</taxon>
        <taxon>Dikarya</taxon>
        <taxon>Ascomycota</taxon>
        <taxon>Pezizomycotina</taxon>
        <taxon>Sordariomycetes</taxon>
        <taxon>Hypocreomycetidae</taxon>
        <taxon>Hypocreales</taxon>
        <taxon>Hypocreaceae</taxon>
        <taxon>Trichoderma</taxon>
    </lineage>
</organism>
<protein>
    <submittedName>
        <fullName evidence="2">Uncharacterized protein</fullName>
    </submittedName>
</protein>
<accession>A0A2T4BY25</accession>
<keyword evidence="1" id="KW-1133">Transmembrane helix</keyword>
<feature type="transmembrane region" description="Helical" evidence="1">
    <location>
        <begin position="39"/>
        <end position="58"/>
    </location>
</feature>
<reference evidence="2 3" key="1">
    <citation type="submission" date="2016-07" db="EMBL/GenBank/DDBJ databases">
        <title>Multiple horizontal gene transfer events from other fungi enriched the ability of initially mycotrophic Trichoderma (Ascomycota) to feed on dead plant biomass.</title>
        <authorList>
            <consortium name="DOE Joint Genome Institute"/>
            <person name="Aerts A."/>
            <person name="Atanasova L."/>
            <person name="Chenthamara K."/>
            <person name="Zhang J."/>
            <person name="Grujic M."/>
            <person name="Henrissat B."/>
            <person name="Kuo A."/>
            <person name="Salamov A."/>
            <person name="Lipzen A."/>
            <person name="Labutti K."/>
            <person name="Barry K."/>
            <person name="Miao Y."/>
            <person name="Rahimi M.J."/>
            <person name="Shen Q."/>
            <person name="Grigoriev I.V."/>
            <person name="Kubicek C.P."/>
            <person name="Druzhinina I.S."/>
        </authorList>
    </citation>
    <scope>NUCLEOTIDE SEQUENCE [LARGE SCALE GENOMIC DNA]</scope>
    <source>
        <strain evidence="2 3">ATCC 18648</strain>
    </source>
</reference>
<evidence type="ECO:0000313" key="2">
    <source>
        <dbReference type="EMBL" id="PTB74182.1"/>
    </source>
</evidence>
<sequence length="61" mass="7122">MGILLETVKRMSLGWRRAWGGGSKRIGIWIIWDRLVGEYLLFASWLFILGGVVWMIWVDVI</sequence>
<keyword evidence="1" id="KW-0812">Transmembrane</keyword>
<keyword evidence="3" id="KW-1185">Reference proteome</keyword>
<name>A0A2T4BY25_TRILO</name>
<dbReference type="AlphaFoldDB" id="A0A2T4BY25"/>
<proteinExistence type="predicted"/>
<dbReference type="Proteomes" id="UP000240760">
    <property type="component" value="Unassembled WGS sequence"/>
</dbReference>
<gene>
    <name evidence="2" type="ORF">M440DRAFT_109820</name>
</gene>
<evidence type="ECO:0000313" key="3">
    <source>
        <dbReference type="Proteomes" id="UP000240760"/>
    </source>
</evidence>